<feature type="domain" description="HTH gntR-type" evidence="4">
    <location>
        <begin position="15"/>
        <end position="82"/>
    </location>
</feature>
<dbReference type="KEGG" id="swi:Swit_2293"/>
<accession>A0A9J9HBT8</accession>
<dbReference type="CDD" id="cd07377">
    <property type="entry name" value="WHTH_GntR"/>
    <property type="match status" value="1"/>
</dbReference>
<gene>
    <name evidence="5" type="ordered locus">Swit_2293</name>
</gene>
<dbReference type="InterPro" id="IPR011711">
    <property type="entry name" value="GntR_C"/>
</dbReference>
<evidence type="ECO:0000256" key="2">
    <source>
        <dbReference type="ARBA" id="ARBA00023125"/>
    </source>
</evidence>
<evidence type="ECO:0000256" key="3">
    <source>
        <dbReference type="ARBA" id="ARBA00023163"/>
    </source>
</evidence>
<dbReference type="GO" id="GO:0003677">
    <property type="term" value="F:DNA binding"/>
    <property type="evidence" value="ECO:0007669"/>
    <property type="project" value="UniProtKB-KW"/>
</dbReference>
<name>A0A9J9HBT8_RHIWR</name>
<evidence type="ECO:0000313" key="6">
    <source>
        <dbReference type="Proteomes" id="UP000001989"/>
    </source>
</evidence>
<dbReference type="PANTHER" id="PTHR43537">
    <property type="entry name" value="TRANSCRIPTIONAL REGULATOR, GNTR FAMILY"/>
    <property type="match status" value="1"/>
</dbReference>
<dbReference type="Gene3D" id="1.10.10.10">
    <property type="entry name" value="Winged helix-like DNA-binding domain superfamily/Winged helix DNA-binding domain"/>
    <property type="match status" value="1"/>
</dbReference>
<dbReference type="SUPFAM" id="SSF46785">
    <property type="entry name" value="Winged helix' DNA-binding domain"/>
    <property type="match status" value="1"/>
</dbReference>
<proteinExistence type="predicted"/>
<dbReference type="SMART" id="SM00895">
    <property type="entry name" value="FCD"/>
    <property type="match status" value="1"/>
</dbReference>
<dbReference type="SMART" id="SM00345">
    <property type="entry name" value="HTH_GNTR"/>
    <property type="match status" value="1"/>
</dbReference>
<evidence type="ECO:0000256" key="1">
    <source>
        <dbReference type="ARBA" id="ARBA00023015"/>
    </source>
</evidence>
<evidence type="ECO:0000313" key="5">
    <source>
        <dbReference type="EMBL" id="ABQ68652.1"/>
    </source>
</evidence>
<dbReference type="EMBL" id="CP000699">
    <property type="protein sequence ID" value="ABQ68652.1"/>
    <property type="molecule type" value="Genomic_DNA"/>
</dbReference>
<dbReference type="PRINTS" id="PR00035">
    <property type="entry name" value="HTHGNTR"/>
</dbReference>
<dbReference type="Gene3D" id="1.20.120.530">
    <property type="entry name" value="GntR ligand-binding domain-like"/>
    <property type="match status" value="1"/>
</dbReference>
<evidence type="ECO:0000259" key="4">
    <source>
        <dbReference type="PROSITE" id="PS50949"/>
    </source>
</evidence>
<dbReference type="PANTHER" id="PTHR43537:SF5">
    <property type="entry name" value="UXU OPERON TRANSCRIPTIONAL REGULATOR"/>
    <property type="match status" value="1"/>
</dbReference>
<keyword evidence="2" id="KW-0238">DNA-binding</keyword>
<dbReference type="AlphaFoldDB" id="A0A9J9HBT8"/>
<dbReference type="Proteomes" id="UP000001989">
    <property type="component" value="Chromosome"/>
</dbReference>
<keyword evidence="3" id="KW-0804">Transcription</keyword>
<dbReference type="InterPro" id="IPR008920">
    <property type="entry name" value="TF_FadR/GntR_C"/>
</dbReference>
<protein>
    <submittedName>
        <fullName evidence="5">Transcriptional regulator, GntR family</fullName>
    </submittedName>
</protein>
<sequence>MRYPASMNDTRIQRSSLQSEVCNRLRQEIIDGVWRPGTRLQERLLCERYGISRSPLRESYQSLVAEGLIEVTPNRGAVVTAPTPEKTLQNFELLRALELLAVRLACRSAKEEELRDIAELDEQMRDTMARNDIHGFLKLNNSVHRAIVLASGNEPLADVHLVTSRQIIRVQNLDGPLTHRASEGMHQHDEIIAALVARDEDRAVRLFEEHLDTVEENLRSRLREFEPA</sequence>
<dbReference type="InterPro" id="IPR036388">
    <property type="entry name" value="WH-like_DNA-bd_sf"/>
</dbReference>
<dbReference type="PROSITE" id="PS50949">
    <property type="entry name" value="HTH_GNTR"/>
    <property type="match status" value="1"/>
</dbReference>
<dbReference type="InterPro" id="IPR000524">
    <property type="entry name" value="Tscrpt_reg_HTH_GntR"/>
</dbReference>
<reference evidence="5 6" key="1">
    <citation type="journal article" date="2010" name="J. Bacteriol.">
        <title>Genome sequence of the dioxin-mineralizing bacterium Sphingomonas wittichii RW1.</title>
        <authorList>
            <person name="Miller T.R."/>
            <person name="Delcher A.L."/>
            <person name="Salzberg S.L."/>
            <person name="Saunders E."/>
            <person name="Detter J.C."/>
            <person name="Halden R.U."/>
        </authorList>
    </citation>
    <scope>NUCLEOTIDE SEQUENCE [LARGE SCALE GENOMIC DNA]</scope>
    <source>
        <strain evidence="6">DSM 6014 / CCUG 31198 / JCM 15750 / NBRC 105917 / EY 4224 / RW1</strain>
    </source>
</reference>
<keyword evidence="1" id="KW-0805">Transcription regulation</keyword>
<dbReference type="SUPFAM" id="SSF48008">
    <property type="entry name" value="GntR ligand-binding domain-like"/>
    <property type="match status" value="1"/>
</dbReference>
<organism evidence="5 6">
    <name type="scientific">Rhizorhabdus wittichii (strain DSM 6014 / CCUG 31198 / JCM 15750 / NBRC 105917 / EY 4224 / RW1)</name>
    <name type="common">Sphingomonas wittichii</name>
    <dbReference type="NCBI Taxonomy" id="392499"/>
    <lineage>
        <taxon>Bacteria</taxon>
        <taxon>Pseudomonadati</taxon>
        <taxon>Pseudomonadota</taxon>
        <taxon>Alphaproteobacteria</taxon>
        <taxon>Sphingomonadales</taxon>
        <taxon>Sphingomonadaceae</taxon>
        <taxon>Rhizorhabdus</taxon>
    </lineage>
</organism>
<dbReference type="Pfam" id="PF07729">
    <property type="entry name" value="FCD"/>
    <property type="match status" value="1"/>
</dbReference>
<dbReference type="InterPro" id="IPR036390">
    <property type="entry name" value="WH_DNA-bd_sf"/>
</dbReference>
<dbReference type="GO" id="GO:0003700">
    <property type="term" value="F:DNA-binding transcription factor activity"/>
    <property type="evidence" value="ECO:0007669"/>
    <property type="project" value="InterPro"/>
</dbReference>
<keyword evidence="6" id="KW-1185">Reference proteome</keyword>
<dbReference type="Pfam" id="PF00392">
    <property type="entry name" value="GntR"/>
    <property type="match status" value="1"/>
</dbReference>